<evidence type="ECO:0000313" key="1">
    <source>
        <dbReference type="EMBL" id="JAH30556.1"/>
    </source>
</evidence>
<name>A0A0E9RN12_ANGAN</name>
<sequence>MNNLTLSIKCNFNRVVPIWSTEHAMHATLFCVNVKVLYSKTAENCYSIFVFKFRVDLHQHYHTLLHCTYVTVKIQETLKAGFIFS</sequence>
<dbReference type="AlphaFoldDB" id="A0A0E9RN12"/>
<organism evidence="1">
    <name type="scientific">Anguilla anguilla</name>
    <name type="common">European freshwater eel</name>
    <name type="synonym">Muraena anguilla</name>
    <dbReference type="NCBI Taxonomy" id="7936"/>
    <lineage>
        <taxon>Eukaryota</taxon>
        <taxon>Metazoa</taxon>
        <taxon>Chordata</taxon>
        <taxon>Craniata</taxon>
        <taxon>Vertebrata</taxon>
        <taxon>Euteleostomi</taxon>
        <taxon>Actinopterygii</taxon>
        <taxon>Neopterygii</taxon>
        <taxon>Teleostei</taxon>
        <taxon>Anguilliformes</taxon>
        <taxon>Anguillidae</taxon>
        <taxon>Anguilla</taxon>
    </lineage>
</organism>
<accession>A0A0E9RN12</accession>
<dbReference type="EMBL" id="GBXM01078021">
    <property type="protein sequence ID" value="JAH30556.1"/>
    <property type="molecule type" value="Transcribed_RNA"/>
</dbReference>
<reference evidence="1" key="1">
    <citation type="submission" date="2014-11" db="EMBL/GenBank/DDBJ databases">
        <authorList>
            <person name="Amaro Gonzalez C."/>
        </authorList>
    </citation>
    <scope>NUCLEOTIDE SEQUENCE</scope>
</reference>
<protein>
    <submittedName>
        <fullName evidence="1">Uncharacterized protein</fullName>
    </submittedName>
</protein>
<proteinExistence type="predicted"/>
<reference evidence="1" key="2">
    <citation type="journal article" date="2015" name="Fish Shellfish Immunol.">
        <title>Early steps in the European eel (Anguilla anguilla)-Vibrio vulnificus interaction in the gills: Role of the RtxA13 toxin.</title>
        <authorList>
            <person name="Callol A."/>
            <person name="Pajuelo D."/>
            <person name="Ebbesson L."/>
            <person name="Teles M."/>
            <person name="MacKenzie S."/>
            <person name="Amaro C."/>
        </authorList>
    </citation>
    <scope>NUCLEOTIDE SEQUENCE</scope>
</reference>